<keyword evidence="3" id="KW-1185">Reference proteome</keyword>
<protein>
    <submittedName>
        <fullName evidence="2">Uncharacterized protein</fullName>
    </submittedName>
</protein>
<organism evidence="2 3">
    <name type="scientific">Tritrichomonas musculus</name>
    <dbReference type="NCBI Taxonomy" id="1915356"/>
    <lineage>
        <taxon>Eukaryota</taxon>
        <taxon>Metamonada</taxon>
        <taxon>Parabasalia</taxon>
        <taxon>Tritrichomonadida</taxon>
        <taxon>Tritrichomonadidae</taxon>
        <taxon>Tritrichomonas</taxon>
    </lineage>
</organism>
<evidence type="ECO:0000256" key="1">
    <source>
        <dbReference type="SAM" id="MobiDB-lite"/>
    </source>
</evidence>
<feature type="compositionally biased region" description="Basic residues" evidence="1">
    <location>
        <begin position="65"/>
        <end position="79"/>
    </location>
</feature>
<accession>A0ABR2JS48</accession>
<gene>
    <name evidence="2" type="ORF">M9Y10_004321</name>
</gene>
<sequence length="127" mass="14694">MSILVQSPNNHRIQNSYIEWDTVRGRGDFDAGYVNEFLYTNENGEVDEQKRKEFEENPQFKLIRTHKSSSSIRRSRQNLKVKASSSDTQVVKKVRKTRTVKLSSQKQSIQGSQTKSEINISDLKDSE</sequence>
<feature type="region of interest" description="Disordered" evidence="1">
    <location>
        <begin position="65"/>
        <end position="127"/>
    </location>
</feature>
<comment type="caution">
    <text evidence="2">The sequence shown here is derived from an EMBL/GenBank/DDBJ whole genome shotgun (WGS) entry which is preliminary data.</text>
</comment>
<dbReference type="Proteomes" id="UP001470230">
    <property type="component" value="Unassembled WGS sequence"/>
</dbReference>
<evidence type="ECO:0000313" key="2">
    <source>
        <dbReference type="EMBL" id="KAK8881577.1"/>
    </source>
</evidence>
<reference evidence="2 3" key="1">
    <citation type="submission" date="2024-04" db="EMBL/GenBank/DDBJ databases">
        <title>Tritrichomonas musculus Genome.</title>
        <authorList>
            <person name="Alves-Ferreira E."/>
            <person name="Grigg M."/>
            <person name="Lorenzi H."/>
            <person name="Galac M."/>
        </authorList>
    </citation>
    <scope>NUCLEOTIDE SEQUENCE [LARGE SCALE GENOMIC DNA]</scope>
    <source>
        <strain evidence="2 3">EAF2021</strain>
    </source>
</reference>
<feature type="compositionally biased region" description="Polar residues" evidence="1">
    <location>
        <begin position="102"/>
        <end position="119"/>
    </location>
</feature>
<name>A0ABR2JS48_9EUKA</name>
<evidence type="ECO:0000313" key="3">
    <source>
        <dbReference type="Proteomes" id="UP001470230"/>
    </source>
</evidence>
<proteinExistence type="predicted"/>
<dbReference type="EMBL" id="JAPFFF010000010">
    <property type="protein sequence ID" value="KAK8881577.1"/>
    <property type="molecule type" value="Genomic_DNA"/>
</dbReference>